<gene>
    <name evidence="1" type="ORF">MAE02_62270</name>
</gene>
<sequence>MVPASTRFLNDLFAQAENGSVLAGFDFPIGVPSSYGRQTEASDFGSLLTKLGTGRWQDFFRVADSASEISVERPFYPRRSSAEAKQLHLINAHGVQSINDLRRRCEFATSDRRAACSLFWTLGGNQVGKAAIAGWQEVISPARQRGAKLWPFDGSLDDLARAGGLVIAETYPGEAYSHVGARFQAGESKRRQTDRASKANAIKTWASNSGVSFTQAMGNEVQGGFGNHATGEDRFDAALGLFGMIEVVSGHRPEGASGNDAQTWEGWILGQQA</sequence>
<keyword evidence="2" id="KW-1185">Reference proteome</keyword>
<evidence type="ECO:0000313" key="2">
    <source>
        <dbReference type="Proteomes" id="UP000321085"/>
    </source>
</evidence>
<name>A0A512C2W9_9HYPH</name>
<organism evidence="1 2">
    <name type="scientific">Microvirga aerophila</name>
    <dbReference type="NCBI Taxonomy" id="670291"/>
    <lineage>
        <taxon>Bacteria</taxon>
        <taxon>Pseudomonadati</taxon>
        <taxon>Pseudomonadota</taxon>
        <taxon>Alphaproteobacteria</taxon>
        <taxon>Hyphomicrobiales</taxon>
        <taxon>Methylobacteriaceae</taxon>
        <taxon>Microvirga</taxon>
    </lineage>
</organism>
<dbReference type="RefSeq" id="WP_147023061.1">
    <property type="nucleotide sequence ID" value="NZ_BJYU01000204.1"/>
</dbReference>
<evidence type="ECO:0000313" key="1">
    <source>
        <dbReference type="EMBL" id="GEO18531.1"/>
    </source>
</evidence>
<protein>
    <recommendedName>
        <fullName evidence="3">DUF429 domain-containing protein</fullName>
    </recommendedName>
</protein>
<evidence type="ECO:0008006" key="3">
    <source>
        <dbReference type="Google" id="ProtNLM"/>
    </source>
</evidence>
<reference evidence="1 2" key="1">
    <citation type="submission" date="2019-07" db="EMBL/GenBank/DDBJ databases">
        <title>Whole genome shotgun sequence of Microvirga aerophila NBRC 106136.</title>
        <authorList>
            <person name="Hosoyama A."/>
            <person name="Uohara A."/>
            <person name="Ohji S."/>
            <person name="Ichikawa N."/>
        </authorList>
    </citation>
    <scope>NUCLEOTIDE SEQUENCE [LARGE SCALE GENOMIC DNA]</scope>
    <source>
        <strain evidence="1 2">NBRC 106136</strain>
    </source>
</reference>
<dbReference type="EMBL" id="BJYU01000204">
    <property type="protein sequence ID" value="GEO18531.1"/>
    <property type="molecule type" value="Genomic_DNA"/>
</dbReference>
<comment type="caution">
    <text evidence="1">The sequence shown here is derived from an EMBL/GenBank/DDBJ whole genome shotgun (WGS) entry which is preliminary data.</text>
</comment>
<accession>A0A512C2W9</accession>
<proteinExistence type="predicted"/>
<dbReference type="Proteomes" id="UP000321085">
    <property type="component" value="Unassembled WGS sequence"/>
</dbReference>
<dbReference type="AlphaFoldDB" id="A0A512C2W9"/>